<sequence length="999" mass="111322">MSSYAYGPPPLRNSVDMQLQSAFSDRNWSSVIRLAAKRFATFKDPYYEAIKICAESQLDGTPEKCAAIVAIDELVQSKKTPDLDTLELYEYACRDFLGYEVEYADGLGPLRARWVKANATSPLAVNCLQTCLEHWDLVSAQHIATTLDKTFANSSDRRFMFWSITLTFLLSISPQCTDASRKIYSMLAVRQLEKAADLTENSEKLEKTDRGLLSEEEVCLYYRVLLHHGTKEEFTSRIQSPKLGAIGQLKQGRKLLFCEALDALEKWGEWDQIYNLCREALTLGLEGTTTPFLVCDLRIWKKFASAASKATDTDAALSEVRNVLNKFIQLKDKANPMYKKNISLALLDTTFRLPSTDLNPNNDQSGLTPRVAQIGLYLDQYYERLAAFDDVKGYVAELSFEEVKTLLDDVLPKISGESPEKKSQIIIKAMESKLRYFLTTCPQTLSPSAATGEGKRKPFKCLFCSQPASLPCETCLKKIIADAAETYSQISADKELLAAIPELDRDPRLDLALAIGTSLLKLSGLRPYGSDATRSLWEDIKPSLLFQAVLLLDAQLKITPNDNGLRLLLVQLYLLLGCASYAHQLWVPMGVKRTIQDALSPLFFDRISTISPGLFHGTRPLMEPLQTYYSYTLRDPSPIRIWDAFSAGSYTSILDMNDYDKKLRTSCTLMMTLVEERRATRCFGGKIDFDIDDHPLTADIFDDTVLLNKTDYGSFTNLESVYSPPIQEYLRLGPGLSNERSHLSYLSEKYLDLLTYKPPQPYKPSKPTDAAARDRAYTIEVLSHVSETLTTLVQSQSSLPITPAEHTYYSILSLLSSAVLICLSTPRTNPSPPKTLSLLTSSIKSAAGTLRSGFNATSTEKVIASLTELHSTALARDTGIAIKLSAGFVLTWNDNENARDRSGRSALHREAIAEMKALEAAGVKVVGDVKAHFGKMKEGLGESGWLDRILEVTFPEGEEDEDFARAVQKIVGGGEEEEWAAKIADSWRDVVKGWVGVNW</sequence>
<dbReference type="GO" id="GO:0031416">
    <property type="term" value="C:NatB complex"/>
    <property type="evidence" value="ECO:0007669"/>
    <property type="project" value="TreeGrafter"/>
</dbReference>
<name>A0AAV9HP44_9PEZI</name>
<dbReference type="InterPro" id="IPR019183">
    <property type="entry name" value="NAA25_NatB_aux_su"/>
</dbReference>
<keyword evidence="3" id="KW-1185">Reference proteome</keyword>
<accession>A0AAV9HP44</accession>
<proteinExistence type="inferred from homology"/>
<evidence type="ECO:0000313" key="3">
    <source>
        <dbReference type="Proteomes" id="UP001321749"/>
    </source>
</evidence>
<gene>
    <name evidence="2" type="ORF">QBC42DRAFT_201002</name>
</gene>
<evidence type="ECO:0000313" key="2">
    <source>
        <dbReference type="EMBL" id="KAK4462603.1"/>
    </source>
</evidence>
<reference evidence="2" key="2">
    <citation type="submission" date="2023-06" db="EMBL/GenBank/DDBJ databases">
        <authorList>
            <consortium name="Lawrence Berkeley National Laboratory"/>
            <person name="Mondo S.J."/>
            <person name="Hensen N."/>
            <person name="Bonometti L."/>
            <person name="Westerberg I."/>
            <person name="Brannstrom I.O."/>
            <person name="Guillou S."/>
            <person name="Cros-Aarteil S."/>
            <person name="Calhoun S."/>
            <person name="Haridas S."/>
            <person name="Kuo A."/>
            <person name="Pangilinan J."/>
            <person name="Riley R."/>
            <person name="Labutti K."/>
            <person name="Andreopoulos B."/>
            <person name="Lipzen A."/>
            <person name="Chen C."/>
            <person name="Yanf M."/>
            <person name="Daum C."/>
            <person name="Ng V."/>
            <person name="Clum A."/>
            <person name="Steindorff A."/>
            <person name="Ohm R."/>
            <person name="Martin F."/>
            <person name="Silar P."/>
            <person name="Natvig D."/>
            <person name="Lalanne C."/>
            <person name="Gautier V."/>
            <person name="Ament-Velasquez S.L."/>
            <person name="Kruys A."/>
            <person name="Hutchinson M.I."/>
            <person name="Powell A.J."/>
            <person name="Barry K."/>
            <person name="Miller A.N."/>
            <person name="Grigoriev I.V."/>
            <person name="Debuchy R."/>
            <person name="Gladieux P."/>
            <person name="Thoren M.H."/>
            <person name="Johannesson H."/>
        </authorList>
    </citation>
    <scope>NUCLEOTIDE SEQUENCE</scope>
    <source>
        <strain evidence="2">PSN324</strain>
    </source>
</reference>
<comment type="similarity">
    <text evidence="1">Belongs to the MDM20/NAA25 family.</text>
</comment>
<dbReference type="Proteomes" id="UP001321749">
    <property type="component" value="Unassembled WGS sequence"/>
</dbReference>
<dbReference type="PANTHER" id="PTHR22767:SF3">
    <property type="entry name" value="N-ALPHA-ACETYLTRANSFERASE 25, NATB AUXILIARY SUBUNIT"/>
    <property type="match status" value="1"/>
</dbReference>
<evidence type="ECO:0000256" key="1">
    <source>
        <dbReference type="ARBA" id="ARBA00006298"/>
    </source>
</evidence>
<reference evidence="2" key="1">
    <citation type="journal article" date="2023" name="Mol. Phylogenet. Evol.">
        <title>Genome-scale phylogeny and comparative genomics of the fungal order Sordariales.</title>
        <authorList>
            <person name="Hensen N."/>
            <person name="Bonometti L."/>
            <person name="Westerberg I."/>
            <person name="Brannstrom I.O."/>
            <person name="Guillou S."/>
            <person name="Cros-Aarteil S."/>
            <person name="Calhoun S."/>
            <person name="Haridas S."/>
            <person name="Kuo A."/>
            <person name="Mondo S."/>
            <person name="Pangilinan J."/>
            <person name="Riley R."/>
            <person name="LaButti K."/>
            <person name="Andreopoulos B."/>
            <person name="Lipzen A."/>
            <person name="Chen C."/>
            <person name="Yan M."/>
            <person name="Daum C."/>
            <person name="Ng V."/>
            <person name="Clum A."/>
            <person name="Steindorff A."/>
            <person name="Ohm R.A."/>
            <person name="Martin F."/>
            <person name="Silar P."/>
            <person name="Natvig D.O."/>
            <person name="Lalanne C."/>
            <person name="Gautier V."/>
            <person name="Ament-Velasquez S.L."/>
            <person name="Kruys A."/>
            <person name="Hutchinson M.I."/>
            <person name="Powell A.J."/>
            <person name="Barry K."/>
            <person name="Miller A.N."/>
            <person name="Grigoriev I.V."/>
            <person name="Debuchy R."/>
            <person name="Gladieux P."/>
            <person name="Hiltunen Thoren M."/>
            <person name="Johannesson H."/>
        </authorList>
    </citation>
    <scope>NUCLEOTIDE SEQUENCE</scope>
    <source>
        <strain evidence="2">PSN324</strain>
    </source>
</reference>
<dbReference type="AlphaFoldDB" id="A0AAV9HP44"/>
<dbReference type="PANTHER" id="PTHR22767">
    <property type="entry name" value="N-TERMINAL ACETYLTRANSFERASE-RELATED"/>
    <property type="match status" value="1"/>
</dbReference>
<organism evidence="2 3">
    <name type="scientific">Cladorrhinum samala</name>
    <dbReference type="NCBI Taxonomy" id="585594"/>
    <lineage>
        <taxon>Eukaryota</taxon>
        <taxon>Fungi</taxon>
        <taxon>Dikarya</taxon>
        <taxon>Ascomycota</taxon>
        <taxon>Pezizomycotina</taxon>
        <taxon>Sordariomycetes</taxon>
        <taxon>Sordariomycetidae</taxon>
        <taxon>Sordariales</taxon>
        <taxon>Podosporaceae</taxon>
        <taxon>Cladorrhinum</taxon>
    </lineage>
</organism>
<comment type="caution">
    <text evidence="2">The sequence shown here is derived from an EMBL/GenBank/DDBJ whole genome shotgun (WGS) entry which is preliminary data.</text>
</comment>
<protein>
    <submittedName>
        <fullName evidence="2">N-acetyltransferase B complex non catalytic subunit-domain-containing protein</fullName>
    </submittedName>
</protein>
<dbReference type="Pfam" id="PF09797">
    <property type="entry name" value="NatB_MDM20"/>
    <property type="match status" value="1"/>
</dbReference>
<dbReference type="EMBL" id="MU864970">
    <property type="protein sequence ID" value="KAK4462603.1"/>
    <property type="molecule type" value="Genomic_DNA"/>
</dbReference>